<dbReference type="SUPFAM" id="SSF54928">
    <property type="entry name" value="RNA-binding domain, RBD"/>
    <property type="match status" value="1"/>
</dbReference>
<organism evidence="3 4">
    <name type="scientific">Cryptosporidium xiaoi</name>
    <dbReference type="NCBI Taxonomy" id="659607"/>
    <lineage>
        <taxon>Eukaryota</taxon>
        <taxon>Sar</taxon>
        <taxon>Alveolata</taxon>
        <taxon>Apicomplexa</taxon>
        <taxon>Conoidasida</taxon>
        <taxon>Coccidia</taxon>
        <taxon>Eucoccidiorida</taxon>
        <taxon>Eimeriorina</taxon>
        <taxon>Cryptosporidiidae</taxon>
        <taxon>Cryptosporidium</taxon>
    </lineage>
</organism>
<feature type="domain" description="RRM" evidence="2">
    <location>
        <begin position="63"/>
        <end position="141"/>
    </location>
</feature>
<sequence>MHSQSSERKDDNNKVRYHGLALAAQGRSGIKSQSLAFQNSKWSAINPKSRELESLESVVPGMTTVYVGRIPQEVSDSNIRRLLNECGNIMRWNRSIDPITKKLSSFGLCEFDSPVGVINAVNVLNGIKILGSQLLVKYQHGIDKEMAKWQNNRINDMLKQRGGDCTIETVLNELSVSDSKMRVSINRLLAAMHYDYDGVEQENKVECKQGSANKTDEINTGKYNKSNEQNTSEYKLQAGFKKHPKEKYREGIHEEKLRKFDSRMKELDDEIHNLIRVFPGSMDISNDFTTDYLIEILEESYFKSLKINKYKNEMMKSISNLIDLDNKDNSLKYDSEEECYSSDINNNDILKTNMSEDIIDNKINDLTFSKDAESTNYIENMKDSKKKVCVKDINVSENTIMNKDGKFKIKLDISGKSELGCKTNNENSIVFDSKVSHIFLNGIDSEKLLFDAKTRGDKAGSPLKNINYNKNSVVNYSDASNEYEHNLSRNTDLNETETNIDTSLDSNILISDHWNIVFESNIDINDYRNYIVEEMKKIIGGSDVEALNTITDFILEMLSPTSRYNIQDNINMLKNILDDETEQFLKNLYIKIIEG</sequence>
<keyword evidence="1" id="KW-0694">RNA-binding</keyword>
<dbReference type="InterPro" id="IPR000504">
    <property type="entry name" value="RRM_dom"/>
</dbReference>
<accession>A0AAV9Y1F8</accession>
<dbReference type="Proteomes" id="UP001311799">
    <property type="component" value="Unassembled WGS sequence"/>
</dbReference>
<protein>
    <recommendedName>
        <fullName evidence="2">RRM domain-containing protein</fullName>
    </recommendedName>
</protein>
<dbReference type="InterPro" id="IPR052768">
    <property type="entry name" value="RBM25"/>
</dbReference>
<dbReference type="EMBL" id="JAWDEY010000007">
    <property type="protein sequence ID" value="KAK6590394.1"/>
    <property type="molecule type" value="Genomic_DNA"/>
</dbReference>
<dbReference type="InterPro" id="IPR012677">
    <property type="entry name" value="Nucleotide-bd_a/b_plait_sf"/>
</dbReference>
<dbReference type="PANTHER" id="PTHR18806:SF4">
    <property type="entry name" value="RNA-BINDING PROTEIN 25"/>
    <property type="match status" value="1"/>
</dbReference>
<evidence type="ECO:0000256" key="1">
    <source>
        <dbReference type="PROSITE-ProRule" id="PRU00176"/>
    </source>
</evidence>
<dbReference type="PANTHER" id="PTHR18806">
    <property type="entry name" value="RBM25 PROTEIN"/>
    <property type="match status" value="1"/>
</dbReference>
<dbReference type="AlphaFoldDB" id="A0AAV9Y1F8"/>
<dbReference type="Pfam" id="PF00076">
    <property type="entry name" value="RRM_1"/>
    <property type="match status" value="1"/>
</dbReference>
<gene>
    <name evidence="3" type="ORF">RS030_162515</name>
</gene>
<dbReference type="SMART" id="SM00360">
    <property type="entry name" value="RRM"/>
    <property type="match status" value="1"/>
</dbReference>
<evidence type="ECO:0000313" key="3">
    <source>
        <dbReference type="EMBL" id="KAK6590394.1"/>
    </source>
</evidence>
<keyword evidence="4" id="KW-1185">Reference proteome</keyword>
<comment type="caution">
    <text evidence="3">The sequence shown here is derived from an EMBL/GenBank/DDBJ whole genome shotgun (WGS) entry which is preliminary data.</text>
</comment>
<dbReference type="CDD" id="cd12446">
    <property type="entry name" value="RRM_RBM25"/>
    <property type="match status" value="1"/>
</dbReference>
<dbReference type="Gene3D" id="3.30.70.330">
    <property type="match status" value="1"/>
</dbReference>
<name>A0AAV9Y1F8_9CRYT</name>
<dbReference type="InterPro" id="IPR034268">
    <property type="entry name" value="RBM25_RRM"/>
</dbReference>
<evidence type="ECO:0000259" key="2">
    <source>
        <dbReference type="PROSITE" id="PS50102"/>
    </source>
</evidence>
<evidence type="ECO:0000313" key="4">
    <source>
        <dbReference type="Proteomes" id="UP001311799"/>
    </source>
</evidence>
<reference evidence="3 4" key="1">
    <citation type="submission" date="2023-10" db="EMBL/GenBank/DDBJ databases">
        <title>Comparative genomics analysis reveals potential genetic determinants of host preference in Cryptosporidium xiaoi.</title>
        <authorList>
            <person name="Xiao L."/>
            <person name="Li J."/>
        </authorList>
    </citation>
    <scope>NUCLEOTIDE SEQUENCE [LARGE SCALE GENOMIC DNA]</scope>
    <source>
        <strain evidence="3 4">52996</strain>
    </source>
</reference>
<dbReference type="GO" id="GO:0003723">
    <property type="term" value="F:RNA binding"/>
    <property type="evidence" value="ECO:0007669"/>
    <property type="project" value="UniProtKB-UniRule"/>
</dbReference>
<dbReference type="PROSITE" id="PS50102">
    <property type="entry name" value="RRM"/>
    <property type="match status" value="1"/>
</dbReference>
<dbReference type="InterPro" id="IPR035979">
    <property type="entry name" value="RBD_domain_sf"/>
</dbReference>
<proteinExistence type="predicted"/>